<dbReference type="PANTHER" id="PTHR45737">
    <property type="entry name" value="VON WILLEBRAND FACTOR A DOMAIN-CONTAINING PROTEIN 5A"/>
    <property type="match status" value="1"/>
</dbReference>
<sequence>MTPRAGIIHYAPNGDLVSLALQEVAAKVLLVDVSARVTLTQVYKNDSSGPTSRAKYVFPVPARSAVCSFELQTDDGRLITGIAKEKDEAIQDFNNAINADKMAGLVEWASDDVATFSVGSIPARQTVTTRIVYVMDLMDDEQVNQVRFHMPMSIGERYGKLPTALEDAASPSVRTRVRVTIDVQTSGRIRKIESPTHHDQVSIESYMTHSGRPSHRRATAKFRSPTFLTLDFALVVTADGLDEPRCFVEVERNQSNISRTLAMQLSVIPIGIPPVPSQEYIFLVDRSGSMSGAPTKTSRRTLMMLLRMLPSVGTMFNVISFGSHVTSLWPGSVSYSQSTLTHAVINRNHIYYHPYSQTSHVDQMEADYGGTEILNALRFVLQGQRSDMATAVFVLTDGQVRVQSTEIDSIRLTVSAAAQDPSLRVYTLGIGETVSTDMCESIARAGRGQCLLASTTEEIVGKCAKLVRAGKSRSVNNVSVDWGIPPNTLANGRNPTSPSVNFVDTVQQSPPNILRLSPGIRFNVYALITLRDISVPKSVTIRGDLDDGGGPFKMTVPIMEIRLTNARKGPPLVHTLAARRIITDIEEGVLPTNVAADEYRKQMIVRLGLKYQLASRYTSFVAVDDAEIIRMSPERGVSRRDRLSDQPYQDEYDNGQTVARVSGPQSSFIRSVHAAIIAGGSFLSTVFRFIQHVVIAPTANRGNRFLADYPPRPPSPTSEGHRNRDGESVRTFSTLSSLNGSTSAWSDWKYQRSPSPPVPQSIPTMNSAGAIPPSGHSDPQASSKVRPVGSQVFDLMRLQTFDGSFMLDNSLERIVGPDAITKARELGVDERAWATALAIAYLRKNLSDNLDLLESIVEKAQEFLQGERNDLLSLAMEVVT</sequence>
<evidence type="ECO:0000259" key="2">
    <source>
        <dbReference type="PROSITE" id="PS50234"/>
    </source>
</evidence>
<dbReference type="PROSITE" id="PS50234">
    <property type="entry name" value="VWFA"/>
    <property type="match status" value="1"/>
</dbReference>
<reference evidence="4 5" key="1">
    <citation type="submission" date="2018-06" db="EMBL/GenBank/DDBJ databases">
        <title>A transcriptomic atlas of mushroom development highlights an independent origin of complex multicellularity.</title>
        <authorList>
            <consortium name="DOE Joint Genome Institute"/>
            <person name="Krizsan K."/>
            <person name="Almasi E."/>
            <person name="Merenyi Z."/>
            <person name="Sahu N."/>
            <person name="Viragh M."/>
            <person name="Koszo T."/>
            <person name="Mondo S."/>
            <person name="Kiss B."/>
            <person name="Balint B."/>
            <person name="Kues U."/>
            <person name="Barry K."/>
            <person name="Hegedus J.C."/>
            <person name="Henrissat B."/>
            <person name="Johnson J."/>
            <person name="Lipzen A."/>
            <person name="Ohm R."/>
            <person name="Nagy I."/>
            <person name="Pangilinan J."/>
            <person name="Yan J."/>
            <person name="Xiong Y."/>
            <person name="Grigoriev I.V."/>
            <person name="Hibbett D.S."/>
            <person name="Nagy L.G."/>
        </authorList>
    </citation>
    <scope>NUCLEOTIDE SEQUENCE [LARGE SCALE GENOMIC DNA]</scope>
    <source>
        <strain evidence="4 5">SZMC22713</strain>
    </source>
</reference>
<dbReference type="InterPro" id="IPR036465">
    <property type="entry name" value="vWFA_dom_sf"/>
</dbReference>
<dbReference type="InterPro" id="IPR002035">
    <property type="entry name" value="VWF_A"/>
</dbReference>
<evidence type="ECO:0000313" key="4">
    <source>
        <dbReference type="EMBL" id="TDL28598.1"/>
    </source>
</evidence>
<feature type="domain" description="VWFA" evidence="2">
    <location>
        <begin position="279"/>
        <end position="443"/>
    </location>
</feature>
<dbReference type="AlphaFoldDB" id="A0A4Y7QMW3"/>
<dbReference type="SMART" id="SM00327">
    <property type="entry name" value="VWA"/>
    <property type="match status" value="1"/>
</dbReference>
<dbReference type="STRING" id="50990.A0A4Y7QMW3"/>
<dbReference type="Proteomes" id="UP000294933">
    <property type="component" value="Unassembled WGS sequence"/>
</dbReference>
<dbReference type="SMART" id="SM00609">
    <property type="entry name" value="VIT"/>
    <property type="match status" value="1"/>
</dbReference>
<proteinExistence type="predicted"/>
<dbReference type="Gene3D" id="3.40.50.410">
    <property type="entry name" value="von Willebrand factor, type A domain"/>
    <property type="match status" value="1"/>
</dbReference>
<dbReference type="VEuPathDB" id="FungiDB:BD410DRAFT_760005"/>
<accession>A0A4Y7QMW3</accession>
<dbReference type="SUPFAM" id="SSF53300">
    <property type="entry name" value="vWA-like"/>
    <property type="match status" value="1"/>
</dbReference>
<dbReference type="Pfam" id="PF08487">
    <property type="entry name" value="VIT"/>
    <property type="match status" value="1"/>
</dbReference>
<dbReference type="PANTHER" id="PTHR45737:SF6">
    <property type="entry name" value="VON WILLEBRAND FACTOR A DOMAIN-CONTAINING PROTEIN 5A"/>
    <property type="match status" value="1"/>
</dbReference>
<keyword evidence="5" id="KW-1185">Reference proteome</keyword>
<evidence type="ECO:0000256" key="1">
    <source>
        <dbReference type="SAM" id="MobiDB-lite"/>
    </source>
</evidence>
<dbReference type="InterPro" id="IPR013694">
    <property type="entry name" value="VIT"/>
</dbReference>
<evidence type="ECO:0000313" key="5">
    <source>
        <dbReference type="Proteomes" id="UP000294933"/>
    </source>
</evidence>
<feature type="compositionally biased region" description="Basic and acidic residues" evidence="1">
    <location>
        <begin position="719"/>
        <end position="728"/>
    </location>
</feature>
<feature type="domain" description="VIT" evidence="3">
    <location>
        <begin position="5"/>
        <end position="135"/>
    </location>
</feature>
<evidence type="ECO:0008006" key="6">
    <source>
        <dbReference type="Google" id="ProtNLM"/>
    </source>
</evidence>
<dbReference type="PROSITE" id="PS51468">
    <property type="entry name" value="VIT"/>
    <property type="match status" value="1"/>
</dbReference>
<gene>
    <name evidence="4" type="ORF">BD410DRAFT_760005</name>
</gene>
<dbReference type="OrthoDB" id="1729737at2759"/>
<organism evidence="4 5">
    <name type="scientific">Rickenella mellea</name>
    <dbReference type="NCBI Taxonomy" id="50990"/>
    <lineage>
        <taxon>Eukaryota</taxon>
        <taxon>Fungi</taxon>
        <taxon>Dikarya</taxon>
        <taxon>Basidiomycota</taxon>
        <taxon>Agaricomycotina</taxon>
        <taxon>Agaricomycetes</taxon>
        <taxon>Hymenochaetales</taxon>
        <taxon>Rickenellaceae</taxon>
        <taxon>Rickenella</taxon>
    </lineage>
</organism>
<protein>
    <recommendedName>
        <fullName evidence="6">VIT-domain-containing protein</fullName>
    </recommendedName>
</protein>
<dbReference type="EMBL" id="ML170157">
    <property type="protein sequence ID" value="TDL28598.1"/>
    <property type="molecule type" value="Genomic_DNA"/>
</dbReference>
<feature type="compositionally biased region" description="Polar residues" evidence="1">
    <location>
        <begin position="730"/>
        <end position="745"/>
    </location>
</feature>
<evidence type="ECO:0000259" key="3">
    <source>
        <dbReference type="PROSITE" id="PS51468"/>
    </source>
</evidence>
<feature type="region of interest" description="Disordered" evidence="1">
    <location>
        <begin position="703"/>
        <end position="784"/>
    </location>
</feature>
<name>A0A4Y7QMW3_9AGAM</name>
<dbReference type="Pfam" id="PF13768">
    <property type="entry name" value="VWA_3"/>
    <property type="match status" value="1"/>
</dbReference>